<dbReference type="PROSITE" id="PS01124">
    <property type="entry name" value="HTH_ARAC_FAMILY_2"/>
    <property type="match status" value="1"/>
</dbReference>
<reference evidence="5 6" key="1">
    <citation type="submission" date="2021-05" db="EMBL/GenBank/DDBJ databases">
        <title>Fusibacter ferrireducens sp. nov., an anaerobic, sulfur- and Fe-reducing bacterium isolated from the mangrove sediment.</title>
        <authorList>
            <person name="Qiu D."/>
        </authorList>
    </citation>
    <scope>NUCLEOTIDE SEQUENCE [LARGE SCALE GENOMIC DNA]</scope>
    <source>
        <strain evidence="5 6">DSM 12116</strain>
    </source>
</reference>
<dbReference type="InterPro" id="IPR011006">
    <property type="entry name" value="CheY-like_superfamily"/>
</dbReference>
<dbReference type="Gene3D" id="1.10.10.60">
    <property type="entry name" value="Homeodomain-like"/>
    <property type="match status" value="1"/>
</dbReference>
<dbReference type="Pfam" id="PF12833">
    <property type="entry name" value="HTH_18"/>
    <property type="match status" value="1"/>
</dbReference>
<dbReference type="Gene3D" id="3.40.50.2300">
    <property type="match status" value="1"/>
</dbReference>
<evidence type="ECO:0000256" key="1">
    <source>
        <dbReference type="ARBA" id="ARBA00023015"/>
    </source>
</evidence>
<dbReference type="GO" id="GO:0003677">
    <property type="term" value="F:DNA binding"/>
    <property type="evidence" value="ECO:0007669"/>
    <property type="project" value="UniProtKB-KW"/>
</dbReference>
<keyword evidence="1" id="KW-0805">Transcription regulation</keyword>
<comment type="caution">
    <text evidence="5">The sequence shown here is derived from an EMBL/GenBank/DDBJ whole genome shotgun (WGS) entry which is preliminary data.</text>
</comment>
<keyword evidence="2 5" id="KW-0238">DNA-binding</keyword>
<dbReference type="PANTHER" id="PTHR43280:SF2">
    <property type="entry name" value="HTH-TYPE TRANSCRIPTIONAL REGULATOR EXSA"/>
    <property type="match status" value="1"/>
</dbReference>
<organism evidence="5 6">
    <name type="scientific">Fusibacter paucivorans</name>
    <dbReference type="NCBI Taxonomy" id="76009"/>
    <lineage>
        <taxon>Bacteria</taxon>
        <taxon>Bacillati</taxon>
        <taxon>Bacillota</taxon>
        <taxon>Clostridia</taxon>
        <taxon>Eubacteriales</taxon>
        <taxon>Eubacteriales Family XII. Incertae Sedis</taxon>
        <taxon>Fusibacter</taxon>
    </lineage>
</organism>
<dbReference type="PANTHER" id="PTHR43280">
    <property type="entry name" value="ARAC-FAMILY TRANSCRIPTIONAL REGULATOR"/>
    <property type="match status" value="1"/>
</dbReference>
<feature type="domain" description="HTH araC/xylS-type" evidence="4">
    <location>
        <begin position="234"/>
        <end position="335"/>
    </location>
</feature>
<gene>
    <name evidence="5" type="ORF">KHM83_05695</name>
</gene>
<dbReference type="SMART" id="SM00342">
    <property type="entry name" value="HTH_ARAC"/>
    <property type="match status" value="1"/>
</dbReference>
<dbReference type="Proteomes" id="UP000746471">
    <property type="component" value="Unassembled WGS sequence"/>
</dbReference>
<dbReference type="SUPFAM" id="SSF46689">
    <property type="entry name" value="Homeodomain-like"/>
    <property type="match status" value="1"/>
</dbReference>
<dbReference type="SUPFAM" id="SSF52172">
    <property type="entry name" value="CheY-like"/>
    <property type="match status" value="1"/>
</dbReference>
<name>A0ABS5PP82_9FIRM</name>
<dbReference type="RefSeq" id="WP_213235948.1">
    <property type="nucleotide sequence ID" value="NZ_JAHBCL010000008.1"/>
</dbReference>
<keyword evidence="3" id="KW-0804">Transcription</keyword>
<keyword evidence="6" id="KW-1185">Reference proteome</keyword>
<dbReference type="EMBL" id="JAHBCL010000008">
    <property type="protein sequence ID" value="MBS7526161.1"/>
    <property type="molecule type" value="Genomic_DNA"/>
</dbReference>
<evidence type="ECO:0000256" key="3">
    <source>
        <dbReference type="ARBA" id="ARBA00023163"/>
    </source>
</evidence>
<evidence type="ECO:0000313" key="5">
    <source>
        <dbReference type="EMBL" id="MBS7526161.1"/>
    </source>
</evidence>
<accession>A0ABS5PP82</accession>
<proteinExistence type="predicted"/>
<sequence length="347" mass="40790">MSVNILLVDLDPDFRRRLNIQISNIEPELLKLMTIDQMSMSQFFYMNTSAYEVIITKMPENEALRLRIASKLNSMQKMIVISASAQYEDVRKAFRNGVYDYWLYPYEDEIIYESLFNLIYVKFQGKAIPEIRKRIVAYVKGQANANLDDFLIIFKFYTHGHKTPQAVKKSIFDLMSDLIIDICLKPLKFDKFAIANFCTNWIMSKEEKEYAFIQTIHRMAYYYNEVFLPQSNGEMIRRIVHQVLKPPYRDTNVKNVAESLFVNQSHLSVVFKKYTGIPLSAYIKRTKYYGAMYFLLEENYQTTDVMELMGFKDGPYFEKRFKAFTGTTVAAFVQKLGPFAVKNNHFQ</sequence>
<protein>
    <submittedName>
        <fullName evidence="5">DNA-binding response regulator</fullName>
    </submittedName>
</protein>
<evidence type="ECO:0000259" key="4">
    <source>
        <dbReference type="PROSITE" id="PS01124"/>
    </source>
</evidence>
<dbReference type="InterPro" id="IPR018060">
    <property type="entry name" value="HTH_AraC"/>
</dbReference>
<evidence type="ECO:0000256" key="2">
    <source>
        <dbReference type="ARBA" id="ARBA00023125"/>
    </source>
</evidence>
<dbReference type="InterPro" id="IPR009057">
    <property type="entry name" value="Homeodomain-like_sf"/>
</dbReference>
<evidence type="ECO:0000313" key="6">
    <source>
        <dbReference type="Proteomes" id="UP000746471"/>
    </source>
</evidence>